<dbReference type="OrthoDB" id="6624892at2759"/>
<dbReference type="EMBL" id="VYZN01000025">
    <property type="protein sequence ID" value="KAE9535543.1"/>
    <property type="molecule type" value="Genomic_DNA"/>
</dbReference>
<comment type="caution">
    <text evidence="1">The sequence shown here is derived from an EMBL/GenBank/DDBJ whole genome shotgun (WGS) entry which is preliminary data.</text>
</comment>
<gene>
    <name evidence="1" type="ORF">AGLY_007444</name>
</gene>
<accession>A0A6G0TN99</accession>
<proteinExistence type="predicted"/>
<dbReference type="PANTHER" id="PTHR45786:SF74">
    <property type="entry name" value="ATP-DEPENDENT DNA HELICASE"/>
    <property type="match status" value="1"/>
</dbReference>
<dbReference type="Proteomes" id="UP000475862">
    <property type="component" value="Unassembled WGS sequence"/>
</dbReference>
<sequence length="295" mass="33188">MPSAPRARIGKRTANPTRMYNRRQQETTPERSQIIAQQSCDSCWAGEKINCIYSMNSCSFTITIKKAQGLTFKERQQTNRALTRASFVRLAFEYAPDINYSAHTKIIIGAMDKICQYCQALKFRNETIGMCCAYGKVVLAPLPIPPEPLKSFLAGESDDSKLFLRKTRKFNSCFQMTSFGATKICDLTSDGNNFVTTFKIQGQVYHKIGSLMPMPNDDPKVSPQLRNDNYQIVIKADKVPSGEHAGRLNAPTVDEVAVIMVGDPVNNRDLKIIRRDSTVMKSIKKLVQRTTTRID</sequence>
<organism evidence="1 2">
    <name type="scientific">Aphis glycines</name>
    <name type="common">Soybean aphid</name>
    <dbReference type="NCBI Taxonomy" id="307491"/>
    <lineage>
        <taxon>Eukaryota</taxon>
        <taxon>Metazoa</taxon>
        <taxon>Ecdysozoa</taxon>
        <taxon>Arthropoda</taxon>
        <taxon>Hexapoda</taxon>
        <taxon>Insecta</taxon>
        <taxon>Pterygota</taxon>
        <taxon>Neoptera</taxon>
        <taxon>Paraneoptera</taxon>
        <taxon>Hemiptera</taxon>
        <taxon>Sternorrhyncha</taxon>
        <taxon>Aphidomorpha</taxon>
        <taxon>Aphidoidea</taxon>
        <taxon>Aphididae</taxon>
        <taxon>Aphidini</taxon>
        <taxon>Aphis</taxon>
        <taxon>Aphis</taxon>
    </lineage>
</organism>
<keyword evidence="2" id="KW-1185">Reference proteome</keyword>
<reference evidence="1 2" key="1">
    <citation type="submission" date="2019-08" db="EMBL/GenBank/DDBJ databases">
        <title>The genome of the soybean aphid Biotype 1, its phylome, world population structure and adaptation to the North American continent.</title>
        <authorList>
            <person name="Giordano R."/>
            <person name="Donthu R.K."/>
            <person name="Hernandez A.G."/>
            <person name="Wright C.L."/>
            <person name="Zimin A.V."/>
        </authorList>
    </citation>
    <scope>NUCLEOTIDE SEQUENCE [LARGE SCALE GENOMIC DNA]</scope>
    <source>
        <tissue evidence="1">Whole aphids</tissue>
    </source>
</reference>
<name>A0A6G0TN99_APHGL</name>
<protein>
    <submittedName>
        <fullName evidence="1">Uncharacterized protein</fullName>
    </submittedName>
</protein>
<dbReference type="PANTHER" id="PTHR45786">
    <property type="entry name" value="DNA BINDING PROTEIN-LIKE"/>
    <property type="match status" value="1"/>
</dbReference>
<evidence type="ECO:0000313" key="2">
    <source>
        <dbReference type="Proteomes" id="UP000475862"/>
    </source>
</evidence>
<dbReference type="AlphaFoldDB" id="A0A6G0TN99"/>
<evidence type="ECO:0000313" key="1">
    <source>
        <dbReference type="EMBL" id="KAE9535543.1"/>
    </source>
</evidence>